<name>A0A660CDB9_9PSEU</name>
<feature type="compositionally biased region" description="Low complexity" evidence="1">
    <location>
        <begin position="34"/>
        <end position="44"/>
    </location>
</feature>
<comment type="caution">
    <text evidence="2">The sequence shown here is derived from an EMBL/GenBank/DDBJ whole genome shotgun (WGS) entry which is preliminary data.</text>
</comment>
<dbReference type="InterPro" id="IPR024520">
    <property type="entry name" value="DUF3558"/>
</dbReference>
<dbReference type="EMBL" id="VLJV01000001">
    <property type="protein sequence ID" value="TWH21326.1"/>
    <property type="molecule type" value="Genomic_DNA"/>
</dbReference>
<dbReference type="AlphaFoldDB" id="A0A660CDB9"/>
<keyword evidence="3" id="KW-1185">Reference proteome</keyword>
<dbReference type="Pfam" id="PF12079">
    <property type="entry name" value="DUF3558"/>
    <property type="match status" value="1"/>
</dbReference>
<dbReference type="Proteomes" id="UP000317303">
    <property type="component" value="Unassembled WGS sequence"/>
</dbReference>
<dbReference type="OrthoDB" id="3695377at2"/>
<evidence type="ECO:0000313" key="3">
    <source>
        <dbReference type="Proteomes" id="UP000317303"/>
    </source>
</evidence>
<sequence length="213" mass="22090">MKRAVIAVFTGAALVMTGCSGESEGTAISDLGQEGESQAAPSSEPSDDSPDLPHSGAPDVSNPLPKSVLSGDPCRILDEKQVQEALGEDATQGRRADENSLGPACEWENASTLGSFMVNYYTEGGEGLSASYANSKPQVEVFNETGPIEGYPAVSFKEKSSDPMCAVVVGIANEYAVGAVVTLSTDKAGQGADPCEPAEWVSEQVVRNLKAEA</sequence>
<protein>
    <submittedName>
        <fullName evidence="2">Uncharacterized protein DUF3558</fullName>
    </submittedName>
</protein>
<gene>
    <name evidence="2" type="ORF">JD82_03185</name>
</gene>
<feature type="region of interest" description="Disordered" evidence="1">
    <location>
        <begin position="23"/>
        <end position="73"/>
    </location>
</feature>
<dbReference type="PROSITE" id="PS51257">
    <property type="entry name" value="PROKAR_LIPOPROTEIN"/>
    <property type="match status" value="1"/>
</dbReference>
<reference evidence="2 3" key="1">
    <citation type="submission" date="2019-07" db="EMBL/GenBank/DDBJ databases">
        <title>R&amp;d 2014.</title>
        <authorList>
            <person name="Klenk H.-P."/>
        </authorList>
    </citation>
    <scope>NUCLEOTIDE SEQUENCE [LARGE SCALE GENOMIC DNA]</scope>
    <source>
        <strain evidence="2 3">DSM 43194</strain>
    </source>
</reference>
<proteinExistence type="predicted"/>
<evidence type="ECO:0000256" key="1">
    <source>
        <dbReference type="SAM" id="MobiDB-lite"/>
    </source>
</evidence>
<accession>A0A660CDB9</accession>
<organism evidence="2 3">
    <name type="scientific">Prauserella rugosa</name>
    <dbReference type="NCBI Taxonomy" id="43354"/>
    <lineage>
        <taxon>Bacteria</taxon>
        <taxon>Bacillati</taxon>
        <taxon>Actinomycetota</taxon>
        <taxon>Actinomycetes</taxon>
        <taxon>Pseudonocardiales</taxon>
        <taxon>Pseudonocardiaceae</taxon>
        <taxon>Prauserella</taxon>
    </lineage>
</organism>
<dbReference type="RefSeq" id="WP_030533676.1">
    <property type="nucleotide sequence ID" value="NZ_JOIJ01000017.1"/>
</dbReference>
<evidence type="ECO:0000313" key="2">
    <source>
        <dbReference type="EMBL" id="TWH21326.1"/>
    </source>
</evidence>